<dbReference type="CDD" id="cd00093">
    <property type="entry name" value="HTH_XRE"/>
    <property type="match status" value="1"/>
</dbReference>
<dbReference type="InterPro" id="IPR001387">
    <property type="entry name" value="Cro/C1-type_HTH"/>
</dbReference>
<dbReference type="Proteomes" id="UP000605848">
    <property type="component" value="Unassembled WGS sequence"/>
</dbReference>
<dbReference type="GO" id="GO:0003677">
    <property type="term" value="F:DNA binding"/>
    <property type="evidence" value="ECO:0007669"/>
    <property type="project" value="InterPro"/>
</dbReference>
<feature type="domain" description="HTH cro/C1-type" evidence="2">
    <location>
        <begin position="33"/>
        <end position="86"/>
    </location>
</feature>
<reference evidence="3" key="1">
    <citation type="submission" date="2021-01" db="EMBL/GenBank/DDBJ databases">
        <title>Microvirga sp.</title>
        <authorList>
            <person name="Kim M.K."/>
        </authorList>
    </citation>
    <scope>NUCLEOTIDE SEQUENCE</scope>
    <source>
        <strain evidence="3">5420S-16</strain>
    </source>
</reference>
<keyword evidence="4" id="KW-1185">Reference proteome</keyword>
<accession>A0A937D3C4</accession>
<organism evidence="3 4">
    <name type="scientific">Microvirga aerilata</name>
    <dbReference type="NCBI Taxonomy" id="670292"/>
    <lineage>
        <taxon>Bacteria</taxon>
        <taxon>Pseudomonadati</taxon>
        <taxon>Pseudomonadota</taxon>
        <taxon>Alphaproteobacteria</taxon>
        <taxon>Hyphomicrobiales</taxon>
        <taxon>Methylobacteriaceae</taxon>
        <taxon>Microvirga</taxon>
    </lineage>
</organism>
<feature type="region of interest" description="Disordered" evidence="1">
    <location>
        <begin position="1"/>
        <end position="28"/>
    </location>
</feature>
<dbReference type="PROSITE" id="PS50943">
    <property type="entry name" value="HTH_CROC1"/>
    <property type="match status" value="1"/>
</dbReference>
<dbReference type="SUPFAM" id="SSF47413">
    <property type="entry name" value="lambda repressor-like DNA-binding domains"/>
    <property type="match status" value="1"/>
</dbReference>
<proteinExistence type="predicted"/>
<feature type="compositionally biased region" description="Basic and acidic residues" evidence="1">
    <location>
        <begin position="7"/>
        <end position="16"/>
    </location>
</feature>
<dbReference type="InterPro" id="IPR010982">
    <property type="entry name" value="Lambda_DNA-bd_dom_sf"/>
</dbReference>
<gene>
    <name evidence="3" type="ORF">JKG68_19990</name>
</gene>
<evidence type="ECO:0000313" key="4">
    <source>
        <dbReference type="Proteomes" id="UP000605848"/>
    </source>
</evidence>
<dbReference type="EMBL" id="JAEQMY010000037">
    <property type="protein sequence ID" value="MBL0406245.1"/>
    <property type="molecule type" value="Genomic_DNA"/>
</dbReference>
<comment type="caution">
    <text evidence="3">The sequence shown here is derived from an EMBL/GenBank/DDBJ whole genome shotgun (WGS) entry which is preliminary data.</text>
</comment>
<evidence type="ECO:0000256" key="1">
    <source>
        <dbReference type="SAM" id="MobiDB-lite"/>
    </source>
</evidence>
<name>A0A937D3C4_9HYPH</name>
<protein>
    <submittedName>
        <fullName evidence="3">Helix-turn-helix domain-containing protein</fullName>
    </submittedName>
</protein>
<dbReference type="SMART" id="SM00530">
    <property type="entry name" value="HTH_XRE"/>
    <property type="match status" value="1"/>
</dbReference>
<dbReference type="Gene3D" id="1.10.260.40">
    <property type="entry name" value="lambda repressor-like DNA-binding domains"/>
    <property type="match status" value="1"/>
</dbReference>
<dbReference type="AlphaFoldDB" id="A0A937D3C4"/>
<evidence type="ECO:0000313" key="3">
    <source>
        <dbReference type="EMBL" id="MBL0406245.1"/>
    </source>
</evidence>
<dbReference type="Pfam" id="PF13560">
    <property type="entry name" value="HTH_31"/>
    <property type="match status" value="1"/>
</dbReference>
<sequence length="93" mass="10449">MTEEEIERNAREDHDNPPASDAELARAAAARAVRRARERTGLSQAKFAERFQINLARLKDWEQGRFMPNTVALAYLKVIETDPKAVARAIDAA</sequence>
<evidence type="ECO:0000259" key="2">
    <source>
        <dbReference type="PROSITE" id="PS50943"/>
    </source>
</evidence>